<dbReference type="EMBL" id="CDSF01000101">
    <property type="protein sequence ID" value="CEP00439.1"/>
    <property type="molecule type" value="Genomic_DNA"/>
</dbReference>
<proteinExistence type="predicted"/>
<accession>A0A0G4IZ78</accession>
<reference evidence="3 5" key="2">
    <citation type="submission" date="2018-03" db="EMBL/GenBank/DDBJ databases">
        <authorList>
            <person name="Fogelqvist J."/>
        </authorList>
    </citation>
    <scope>NUCLEOTIDE SEQUENCE [LARGE SCALE GENOMIC DNA]</scope>
</reference>
<dbReference type="OMA" id="FSDVIWA"/>
<evidence type="ECO:0000313" key="3">
    <source>
        <dbReference type="EMBL" id="SPQ94057.1"/>
    </source>
</evidence>
<geneLocation type="mitochondrion" evidence="3"/>
<organism evidence="2 4">
    <name type="scientific">Plasmodiophora brassicae</name>
    <name type="common">Clubroot disease agent</name>
    <dbReference type="NCBI Taxonomy" id="37360"/>
    <lineage>
        <taxon>Eukaryota</taxon>
        <taxon>Sar</taxon>
        <taxon>Rhizaria</taxon>
        <taxon>Endomyxa</taxon>
        <taxon>Phytomyxea</taxon>
        <taxon>Plasmodiophorida</taxon>
        <taxon>Plasmodiophoridae</taxon>
        <taxon>Plasmodiophora</taxon>
    </lineage>
</organism>
<keyword evidence="1" id="KW-0812">Transmembrane</keyword>
<evidence type="ECO:0000256" key="1">
    <source>
        <dbReference type="SAM" id="Phobius"/>
    </source>
</evidence>
<dbReference type="OrthoDB" id="192262at2759"/>
<reference evidence="2 4" key="1">
    <citation type="submission" date="2015-02" db="EMBL/GenBank/DDBJ databases">
        <authorList>
            <person name="Chooi Y.-H."/>
        </authorList>
    </citation>
    <scope>NUCLEOTIDE SEQUENCE [LARGE SCALE GENOMIC DNA]</scope>
    <source>
        <strain evidence="2">E3</strain>
    </source>
</reference>
<dbReference type="Proteomes" id="UP000290189">
    <property type="component" value="Unassembled WGS sequence"/>
</dbReference>
<feature type="transmembrane region" description="Helical" evidence="1">
    <location>
        <begin position="15"/>
        <end position="34"/>
    </location>
</feature>
<dbReference type="EMBL" id="OVEO01000002">
    <property type="protein sequence ID" value="SPQ94057.1"/>
    <property type="molecule type" value="Genomic_DNA"/>
</dbReference>
<gene>
    <name evidence="2" type="ORF">PBRA_001493</name>
    <name evidence="3" type="ORF">PLBR_LOCUS1272</name>
</gene>
<evidence type="ECO:0000313" key="2">
    <source>
        <dbReference type="EMBL" id="CEP00439.1"/>
    </source>
</evidence>
<sequence>MTLIDVLQSLTVADVARLLLCIVVDLIGFVSYLVPGVGETVDVVWAPVSAICIRKLLPDPRLASFAFVGFIEEALPGLDFVPTAVCGWLYHQYLLMRDRQGR</sequence>
<evidence type="ECO:0000313" key="5">
    <source>
        <dbReference type="Proteomes" id="UP000290189"/>
    </source>
</evidence>
<keyword evidence="1" id="KW-0472">Membrane</keyword>
<dbReference type="Proteomes" id="UP000039324">
    <property type="component" value="Unassembled WGS sequence"/>
</dbReference>
<keyword evidence="4" id="KW-1185">Reference proteome</keyword>
<keyword evidence="3" id="KW-0496">Mitochondrion</keyword>
<name>A0A0G4IZ78_PLABS</name>
<keyword evidence="1" id="KW-1133">Transmembrane helix</keyword>
<protein>
    <submittedName>
        <fullName evidence="2">Uncharacterized protein</fullName>
    </submittedName>
</protein>
<dbReference type="AlphaFoldDB" id="A0A0G4IZ78"/>
<evidence type="ECO:0000313" key="4">
    <source>
        <dbReference type="Proteomes" id="UP000039324"/>
    </source>
</evidence>